<dbReference type="InterPro" id="IPR001179">
    <property type="entry name" value="PPIase_FKBP_dom"/>
</dbReference>
<keyword evidence="3 5" id="KW-0697">Rotamase</keyword>
<evidence type="ECO:0000256" key="4">
    <source>
        <dbReference type="ARBA" id="ARBA00023235"/>
    </source>
</evidence>
<keyword evidence="4 5" id="KW-0413">Isomerase</keyword>
<sequence length="123" mass="13780">MEIQESKSMKMRRFSNGLVIEELVMGKPHGKRASRGRRVSVRYIGKLKKNGIIFDSTIGQAPFEFRLGVGEVIKGWDVGVEGMRIGGKRRITIPPAMGYGEKETGPIPPNSWLVFDVELIKVH</sequence>
<dbReference type="Gene3D" id="3.10.50.40">
    <property type="match status" value="1"/>
</dbReference>
<dbReference type="FunFam" id="3.10.50.40:FF:000006">
    <property type="entry name" value="Peptidyl-prolyl cis-trans isomerase"/>
    <property type="match status" value="1"/>
</dbReference>
<dbReference type="PANTHER" id="PTHR43811:SF19">
    <property type="entry name" value="39 KDA FK506-BINDING NUCLEAR PROTEIN"/>
    <property type="match status" value="1"/>
</dbReference>
<evidence type="ECO:0000256" key="3">
    <source>
        <dbReference type="ARBA" id="ARBA00023110"/>
    </source>
</evidence>
<keyword evidence="8" id="KW-1185">Reference proteome</keyword>
<proteinExistence type="predicted"/>
<name>A0ABD3DYV6_9LAMI</name>
<dbReference type="GO" id="GO:0003755">
    <property type="term" value="F:peptidyl-prolyl cis-trans isomerase activity"/>
    <property type="evidence" value="ECO:0007669"/>
    <property type="project" value="UniProtKB-KW"/>
</dbReference>
<gene>
    <name evidence="7" type="primary">FKBP53</name>
    <name evidence="7" type="ORF">CASFOL_008403</name>
</gene>
<protein>
    <recommendedName>
        <fullName evidence="2 5">peptidylprolyl isomerase</fullName>
        <ecNumber evidence="2 5">5.2.1.8</ecNumber>
    </recommendedName>
</protein>
<dbReference type="PROSITE" id="PS50059">
    <property type="entry name" value="FKBP_PPIASE"/>
    <property type="match status" value="1"/>
</dbReference>
<dbReference type="EMBL" id="JAVIJP010000009">
    <property type="protein sequence ID" value="KAL3647435.1"/>
    <property type="molecule type" value="Genomic_DNA"/>
</dbReference>
<reference evidence="8" key="1">
    <citation type="journal article" date="2024" name="IScience">
        <title>Strigolactones Initiate the Formation of Haustorium-like Structures in Castilleja.</title>
        <authorList>
            <person name="Buerger M."/>
            <person name="Peterson D."/>
            <person name="Chory J."/>
        </authorList>
    </citation>
    <scope>NUCLEOTIDE SEQUENCE [LARGE SCALE GENOMIC DNA]</scope>
</reference>
<feature type="domain" description="PPIase FKBP-type" evidence="6">
    <location>
        <begin position="36"/>
        <end position="123"/>
    </location>
</feature>
<dbReference type="EC" id="5.2.1.8" evidence="2 5"/>
<accession>A0ABD3DYV6</accession>
<dbReference type="InterPro" id="IPR046357">
    <property type="entry name" value="PPIase_dom_sf"/>
</dbReference>
<dbReference type="PANTHER" id="PTHR43811">
    <property type="entry name" value="FKBP-TYPE PEPTIDYL-PROLYL CIS-TRANS ISOMERASE FKPA"/>
    <property type="match status" value="1"/>
</dbReference>
<organism evidence="7 8">
    <name type="scientific">Castilleja foliolosa</name>
    <dbReference type="NCBI Taxonomy" id="1961234"/>
    <lineage>
        <taxon>Eukaryota</taxon>
        <taxon>Viridiplantae</taxon>
        <taxon>Streptophyta</taxon>
        <taxon>Embryophyta</taxon>
        <taxon>Tracheophyta</taxon>
        <taxon>Spermatophyta</taxon>
        <taxon>Magnoliopsida</taxon>
        <taxon>eudicotyledons</taxon>
        <taxon>Gunneridae</taxon>
        <taxon>Pentapetalae</taxon>
        <taxon>asterids</taxon>
        <taxon>lamiids</taxon>
        <taxon>Lamiales</taxon>
        <taxon>Orobanchaceae</taxon>
        <taxon>Pedicularideae</taxon>
        <taxon>Castillejinae</taxon>
        <taxon>Castilleja</taxon>
    </lineage>
</organism>
<evidence type="ECO:0000256" key="2">
    <source>
        <dbReference type="ARBA" id="ARBA00013194"/>
    </source>
</evidence>
<dbReference type="AlphaFoldDB" id="A0ABD3DYV6"/>
<evidence type="ECO:0000259" key="6">
    <source>
        <dbReference type="PROSITE" id="PS50059"/>
    </source>
</evidence>
<dbReference type="Pfam" id="PF00254">
    <property type="entry name" value="FKBP_C"/>
    <property type="match status" value="1"/>
</dbReference>
<evidence type="ECO:0000256" key="5">
    <source>
        <dbReference type="PROSITE-ProRule" id="PRU00277"/>
    </source>
</evidence>
<evidence type="ECO:0000256" key="1">
    <source>
        <dbReference type="ARBA" id="ARBA00000971"/>
    </source>
</evidence>
<comment type="caution">
    <text evidence="7">The sequence shown here is derived from an EMBL/GenBank/DDBJ whole genome shotgun (WGS) entry which is preliminary data.</text>
</comment>
<dbReference type="SUPFAM" id="SSF54534">
    <property type="entry name" value="FKBP-like"/>
    <property type="match status" value="1"/>
</dbReference>
<comment type="catalytic activity">
    <reaction evidence="1 5">
        <text>[protein]-peptidylproline (omega=180) = [protein]-peptidylproline (omega=0)</text>
        <dbReference type="Rhea" id="RHEA:16237"/>
        <dbReference type="Rhea" id="RHEA-COMP:10747"/>
        <dbReference type="Rhea" id="RHEA-COMP:10748"/>
        <dbReference type="ChEBI" id="CHEBI:83833"/>
        <dbReference type="ChEBI" id="CHEBI:83834"/>
        <dbReference type="EC" id="5.2.1.8"/>
    </reaction>
</comment>
<evidence type="ECO:0000313" key="8">
    <source>
        <dbReference type="Proteomes" id="UP001632038"/>
    </source>
</evidence>
<evidence type="ECO:0000313" key="7">
    <source>
        <dbReference type="EMBL" id="KAL3647435.1"/>
    </source>
</evidence>
<dbReference type="Proteomes" id="UP001632038">
    <property type="component" value="Unassembled WGS sequence"/>
</dbReference>